<dbReference type="SUPFAM" id="SSF81383">
    <property type="entry name" value="F-box domain"/>
    <property type="match status" value="1"/>
</dbReference>
<evidence type="ECO:0000259" key="1">
    <source>
        <dbReference type="PROSITE" id="PS50181"/>
    </source>
</evidence>
<dbReference type="OrthoDB" id="5410873at2759"/>
<feature type="domain" description="F-box" evidence="1">
    <location>
        <begin position="1"/>
        <end position="46"/>
    </location>
</feature>
<proteinExistence type="predicted"/>
<evidence type="ECO:0000313" key="2">
    <source>
        <dbReference type="EMBL" id="PNP40601.1"/>
    </source>
</evidence>
<dbReference type="AlphaFoldDB" id="A0A2K0T4Y9"/>
<organism evidence="2 3">
    <name type="scientific">Trichoderma gamsii</name>
    <dbReference type="NCBI Taxonomy" id="398673"/>
    <lineage>
        <taxon>Eukaryota</taxon>
        <taxon>Fungi</taxon>
        <taxon>Dikarya</taxon>
        <taxon>Ascomycota</taxon>
        <taxon>Pezizomycotina</taxon>
        <taxon>Sordariomycetes</taxon>
        <taxon>Hypocreomycetidae</taxon>
        <taxon>Hypocreales</taxon>
        <taxon>Hypocreaceae</taxon>
        <taxon>Trichoderma</taxon>
    </lineage>
</organism>
<evidence type="ECO:0000313" key="3">
    <source>
        <dbReference type="Proteomes" id="UP000236546"/>
    </source>
</evidence>
<dbReference type="EMBL" id="MTYH01000068">
    <property type="protein sequence ID" value="PNP40601.1"/>
    <property type="molecule type" value="Genomic_DNA"/>
</dbReference>
<dbReference type="Gene3D" id="1.20.1280.50">
    <property type="match status" value="1"/>
</dbReference>
<dbReference type="Pfam" id="PF00646">
    <property type="entry name" value="F-box"/>
    <property type="match status" value="1"/>
</dbReference>
<dbReference type="InterPro" id="IPR001810">
    <property type="entry name" value="F-box_dom"/>
</dbReference>
<comment type="caution">
    <text evidence="2">The sequence shown here is derived from an EMBL/GenBank/DDBJ whole genome shotgun (WGS) entry which is preliminary data.</text>
</comment>
<gene>
    <name evidence="2" type="ORF">TGAMA5MH_07598</name>
</gene>
<dbReference type="PROSITE" id="PS50181">
    <property type="entry name" value="FBOX"/>
    <property type="match status" value="1"/>
</dbReference>
<dbReference type="SUPFAM" id="SSF52047">
    <property type="entry name" value="RNI-like"/>
    <property type="match status" value="1"/>
</dbReference>
<protein>
    <recommendedName>
        <fullName evidence="1">F-box domain-containing protein</fullName>
    </recommendedName>
</protein>
<sequence>MASLSALPQELASQVLQLLGVGDKISLSATCKNWRARLAADVFKTIRLTNEERVAQSVLSAVEAHGQYTTSIEFESHCGLSVEINPPALPPPAVKVLQGHLTPNLKTVSVRFGFENNNGEAWDAFEGGSIWVSQDAETEEYIREREGAWHWRALMNETWRALAANMHVRELIIDECVAKWTSTFRSQEFRQFLSRLESASFNFLDLDKIGGSMANTMVGYKEFLSDLDNSFFHHMTQLKHLTIVASDPIGLEGPNYTPLALKPGDLPLLESLKIRRCFVGPELVSFIQGHTRILKSLDIRDCVSGGIIDPADNTSADYDWADNGMTWTEFFDAVYKAEPALTELKAGISYLRDEGELEPDYRFEDEPETFREIRRKLKADPSLRWLAYGHIDHKYGSLLLDDETNEEQFESGNDQRAFNRLMGLVNENVTKAKQ</sequence>
<accession>A0A2K0T4Y9</accession>
<dbReference type="InterPro" id="IPR036047">
    <property type="entry name" value="F-box-like_dom_sf"/>
</dbReference>
<dbReference type="CDD" id="cd09917">
    <property type="entry name" value="F-box_SF"/>
    <property type="match status" value="1"/>
</dbReference>
<dbReference type="Proteomes" id="UP000236546">
    <property type="component" value="Unassembled WGS sequence"/>
</dbReference>
<reference evidence="2 3" key="1">
    <citation type="submission" date="2017-02" db="EMBL/GenBank/DDBJ databases">
        <title>Genomes of Trichoderma spp. with biocontrol activity.</title>
        <authorList>
            <person name="Gardiner D."/>
            <person name="Kazan K."/>
            <person name="Vos C."/>
            <person name="Harvey P."/>
        </authorList>
    </citation>
    <scope>NUCLEOTIDE SEQUENCE [LARGE SCALE GENOMIC DNA]</scope>
    <source>
        <strain evidence="2 3">A5MH</strain>
    </source>
</reference>
<name>A0A2K0T4Y9_9HYPO</name>